<dbReference type="GO" id="GO:0005777">
    <property type="term" value="C:peroxisome"/>
    <property type="evidence" value="ECO:0007669"/>
    <property type="project" value="InterPro"/>
</dbReference>
<dbReference type="SUPFAM" id="SSF56645">
    <property type="entry name" value="Acyl-CoA dehydrogenase NM domain-like"/>
    <property type="match status" value="1"/>
</dbReference>
<evidence type="ECO:0000256" key="2">
    <source>
        <dbReference type="ARBA" id="ARBA00022630"/>
    </source>
</evidence>
<dbReference type="AlphaFoldDB" id="A0A814IER9"/>
<evidence type="ECO:0000256" key="1">
    <source>
        <dbReference type="ARBA" id="ARBA00001974"/>
    </source>
</evidence>
<comment type="cofactor">
    <cofactor evidence="1">
        <name>FAD</name>
        <dbReference type="ChEBI" id="CHEBI:57692"/>
    </cofactor>
</comment>
<keyword evidence="2" id="KW-0285">Flavoprotein</keyword>
<comment type="caution">
    <text evidence="5">The sequence shown here is derived from an EMBL/GenBank/DDBJ whole genome shotgun (WGS) entry which is preliminary data.</text>
</comment>
<accession>A0A814IER9</accession>
<keyword evidence="4" id="KW-1133">Transmembrane helix</keyword>
<dbReference type="Gene3D" id="2.40.110.10">
    <property type="entry name" value="Butyryl-CoA Dehydrogenase, subunit A, domain 2"/>
    <property type="match status" value="1"/>
</dbReference>
<dbReference type="Proteomes" id="UP000663845">
    <property type="component" value="Unassembled WGS sequence"/>
</dbReference>
<feature type="transmembrane region" description="Helical" evidence="4">
    <location>
        <begin position="6"/>
        <end position="25"/>
    </location>
</feature>
<dbReference type="GO" id="GO:0005504">
    <property type="term" value="F:fatty acid binding"/>
    <property type="evidence" value="ECO:0007669"/>
    <property type="project" value="TreeGrafter"/>
</dbReference>
<keyword evidence="4" id="KW-0472">Membrane</keyword>
<protein>
    <submittedName>
        <fullName evidence="5">Uncharacterized protein</fullName>
    </submittedName>
</protein>
<dbReference type="GO" id="GO:0055088">
    <property type="term" value="P:lipid homeostasis"/>
    <property type="evidence" value="ECO:0007669"/>
    <property type="project" value="TreeGrafter"/>
</dbReference>
<gene>
    <name evidence="5" type="ORF">JYZ213_LOCUS17203</name>
</gene>
<evidence type="ECO:0000313" key="6">
    <source>
        <dbReference type="Proteomes" id="UP000663845"/>
    </source>
</evidence>
<reference evidence="5" key="1">
    <citation type="submission" date="2021-02" db="EMBL/GenBank/DDBJ databases">
        <authorList>
            <person name="Nowell W R."/>
        </authorList>
    </citation>
    <scope>NUCLEOTIDE SEQUENCE</scope>
</reference>
<dbReference type="GO" id="GO:0071949">
    <property type="term" value="F:FAD binding"/>
    <property type="evidence" value="ECO:0007669"/>
    <property type="project" value="InterPro"/>
</dbReference>
<evidence type="ECO:0000313" key="5">
    <source>
        <dbReference type="EMBL" id="CAF1023555.1"/>
    </source>
</evidence>
<keyword evidence="4" id="KW-0812">Transmembrane</keyword>
<dbReference type="Gene3D" id="1.20.140.10">
    <property type="entry name" value="Butyryl-CoA Dehydrogenase, subunit A, domain 3"/>
    <property type="match status" value="1"/>
</dbReference>
<dbReference type="PANTHER" id="PTHR10909">
    <property type="entry name" value="ELECTRON TRANSPORT OXIDOREDUCTASE"/>
    <property type="match status" value="1"/>
</dbReference>
<dbReference type="InterPro" id="IPR046373">
    <property type="entry name" value="Acyl-CoA_Oxase/DH_mid-dom_sf"/>
</dbReference>
<dbReference type="PANTHER" id="PTHR10909:SF352">
    <property type="entry name" value="ACYL-COENZYME A OXIDASE-LIKE PROTEIN"/>
    <property type="match status" value="1"/>
</dbReference>
<organism evidence="5 6">
    <name type="scientific">Adineta steineri</name>
    <dbReference type="NCBI Taxonomy" id="433720"/>
    <lineage>
        <taxon>Eukaryota</taxon>
        <taxon>Metazoa</taxon>
        <taxon>Spiralia</taxon>
        <taxon>Gnathifera</taxon>
        <taxon>Rotifera</taxon>
        <taxon>Eurotatoria</taxon>
        <taxon>Bdelloidea</taxon>
        <taxon>Adinetida</taxon>
        <taxon>Adinetidae</taxon>
        <taxon>Adineta</taxon>
    </lineage>
</organism>
<keyword evidence="3" id="KW-0274">FAD</keyword>
<sequence length="538" mass="60384">MDFFVQLLLFLILPLVLYLAITTFLQFNRSKRHYICPLDSLSDVYTSLLPTDFYTKPQEPGNNDGGYVYASDVPTVLQQLRTVVATLHSQQALASLDPYNLIVIHERLAYTNSSDVVNWFTVQFNLFTGSITALGTATHAALAQDARGLKKLGCFALTEKGAGVLSGLLCDTIAYYNPEAKKIVIHTPNEDAKKCWISYAGNSQIEYAVVFAKWCQSIIMNSNKEVSVNTNIGKLFITPHVVAIVVQIRSNGVILPGISIEECNTRSDFRSNCFGGLTFTDFHTAPENLLDRYCSLDTTTGALQVPDNCPKLFFKLANRLLVGRLCLSGTAIVCAKSALQLVIKKVYNSERSQFSYITDHIQVMLQQICEMDCYFRRLIKRFQINSCTVTVTNIEELLEKNIDEILLIKAYIPPLCRDIVAKCRELYGAESLLAHTRMAESHAGCYANCLAEGDSVVMAQAFVGQCMRKYKHISLRNWRLLWFMMKILVMVPTSKRIKYINAHQTEIMAVFQQIANGIFQNQGIYSSLQSIPVPITKT</sequence>
<dbReference type="InterPro" id="IPR009100">
    <property type="entry name" value="AcylCoA_DH/oxidase_NM_dom_sf"/>
</dbReference>
<name>A0A814IER9_9BILA</name>
<evidence type="ECO:0000256" key="4">
    <source>
        <dbReference type="SAM" id="Phobius"/>
    </source>
</evidence>
<evidence type="ECO:0000256" key="3">
    <source>
        <dbReference type="ARBA" id="ARBA00022827"/>
    </source>
</evidence>
<dbReference type="GO" id="GO:0003997">
    <property type="term" value="F:acyl-CoA oxidase activity"/>
    <property type="evidence" value="ECO:0007669"/>
    <property type="project" value="InterPro"/>
</dbReference>
<proteinExistence type="predicted"/>
<dbReference type="SUPFAM" id="SSF47203">
    <property type="entry name" value="Acyl-CoA dehydrogenase C-terminal domain-like"/>
    <property type="match status" value="1"/>
</dbReference>
<dbReference type="InterPro" id="IPR036250">
    <property type="entry name" value="AcylCo_DH-like_C"/>
</dbReference>
<dbReference type="GO" id="GO:0033540">
    <property type="term" value="P:fatty acid beta-oxidation using acyl-CoA oxidase"/>
    <property type="evidence" value="ECO:0007669"/>
    <property type="project" value="TreeGrafter"/>
</dbReference>
<dbReference type="InterPro" id="IPR012258">
    <property type="entry name" value="Acyl-CoA_oxidase"/>
</dbReference>
<dbReference type="EMBL" id="CAJNOG010000159">
    <property type="protein sequence ID" value="CAF1023555.1"/>
    <property type="molecule type" value="Genomic_DNA"/>
</dbReference>